<reference evidence="2" key="1">
    <citation type="journal article" date="2019" name="Int. J. Syst. Evol. Microbiol.">
        <title>The Global Catalogue of Microorganisms (GCM) 10K type strain sequencing project: providing services to taxonomists for standard genome sequencing and annotation.</title>
        <authorList>
            <consortium name="The Broad Institute Genomics Platform"/>
            <consortium name="The Broad Institute Genome Sequencing Center for Infectious Disease"/>
            <person name="Wu L."/>
            <person name="Ma J."/>
        </authorList>
    </citation>
    <scope>NUCLEOTIDE SEQUENCE [LARGE SCALE GENOMIC DNA]</scope>
    <source>
        <strain evidence="2">KCTC 15012</strain>
    </source>
</reference>
<gene>
    <name evidence="1" type="ORF">ACFSNB_03080</name>
</gene>
<sequence length="66" mass="7405">MTPDPTHEADLLDKLAAVHDIRAASATDAETRADHESAARACRRRAEDWRAGRIKWPTVAVERGRR</sequence>
<protein>
    <submittedName>
        <fullName evidence="1">Uncharacterized protein</fullName>
    </submittedName>
</protein>
<comment type="caution">
    <text evidence="1">The sequence shown here is derived from an EMBL/GenBank/DDBJ whole genome shotgun (WGS) entry which is preliminary data.</text>
</comment>
<dbReference type="RefSeq" id="WP_377314411.1">
    <property type="nucleotide sequence ID" value="NZ_JBHUIY010000004.1"/>
</dbReference>
<proteinExistence type="predicted"/>
<organism evidence="1 2">
    <name type="scientific">Phaeospirillum tilakii</name>
    <dbReference type="NCBI Taxonomy" id="741673"/>
    <lineage>
        <taxon>Bacteria</taxon>
        <taxon>Pseudomonadati</taxon>
        <taxon>Pseudomonadota</taxon>
        <taxon>Alphaproteobacteria</taxon>
        <taxon>Rhodospirillales</taxon>
        <taxon>Rhodospirillaceae</taxon>
        <taxon>Phaeospirillum</taxon>
    </lineage>
</organism>
<evidence type="ECO:0000313" key="2">
    <source>
        <dbReference type="Proteomes" id="UP001597296"/>
    </source>
</evidence>
<keyword evidence="2" id="KW-1185">Reference proteome</keyword>
<dbReference type="Proteomes" id="UP001597296">
    <property type="component" value="Unassembled WGS sequence"/>
</dbReference>
<accession>A0ABW5C8V4</accession>
<evidence type="ECO:0000313" key="1">
    <source>
        <dbReference type="EMBL" id="MFD2232782.1"/>
    </source>
</evidence>
<name>A0ABW5C8V4_9PROT</name>
<dbReference type="EMBL" id="JBHUIY010000004">
    <property type="protein sequence ID" value="MFD2232782.1"/>
    <property type="molecule type" value="Genomic_DNA"/>
</dbReference>